<dbReference type="InterPro" id="IPR041726">
    <property type="entry name" value="ACAD10_11_N"/>
</dbReference>
<evidence type="ECO:0000259" key="25">
    <source>
        <dbReference type="Pfam" id="PF02770"/>
    </source>
</evidence>
<evidence type="ECO:0000256" key="18">
    <source>
        <dbReference type="ARBA" id="ARBA00048086"/>
    </source>
</evidence>
<comment type="cofactor">
    <cofactor evidence="1 22">
        <name>FAD</name>
        <dbReference type="ChEBI" id="CHEBI:57692"/>
    </cofactor>
</comment>
<evidence type="ECO:0000313" key="28">
    <source>
        <dbReference type="Proteomes" id="UP000770717"/>
    </source>
</evidence>
<feature type="domain" description="Acyl-CoA dehydrogenase/oxidase C-terminal" evidence="23">
    <location>
        <begin position="535"/>
        <end position="683"/>
    </location>
</feature>
<reference evidence="27" key="1">
    <citation type="thesis" date="2020" institute="ProQuest LLC" country="789 East Eisenhower Parkway, Ann Arbor, MI, USA">
        <title>Comparative Genomics and Chromosome Evolution.</title>
        <authorList>
            <person name="Mudd A.B."/>
        </authorList>
    </citation>
    <scope>NUCLEOTIDE SEQUENCE</scope>
    <source>
        <strain evidence="27">HN-11 Male</strain>
        <tissue evidence="27">Kidney and liver</tissue>
    </source>
</reference>
<evidence type="ECO:0000256" key="15">
    <source>
        <dbReference type="ARBA" id="ARBA00046026"/>
    </source>
</evidence>
<comment type="catalytic activity">
    <reaction evidence="18">
        <text>tetracosanoyl-CoA + oxidized [electron-transfer flavoprotein] + H(+) = (2E)-tetracosenoyl-CoA + reduced [electron-transfer flavoprotein]</text>
        <dbReference type="Rhea" id="RHEA:47232"/>
        <dbReference type="Rhea" id="RHEA-COMP:10685"/>
        <dbReference type="Rhea" id="RHEA-COMP:10686"/>
        <dbReference type="ChEBI" id="CHEBI:15378"/>
        <dbReference type="ChEBI" id="CHEBI:57692"/>
        <dbReference type="ChEBI" id="CHEBI:58307"/>
        <dbReference type="ChEBI" id="CHEBI:65052"/>
        <dbReference type="ChEBI" id="CHEBI:74693"/>
    </reaction>
    <physiologicalReaction direction="left-to-right" evidence="18">
        <dbReference type="Rhea" id="RHEA:47233"/>
    </physiologicalReaction>
</comment>
<sequence length="696" mass="77563">MQRPLLLYTTEHLCLQLFCRETPGCSALYCHDPYYYSRSGQSNPTFFLQKGQKRFVLRKKPHGLLLPGAHRIEREYEVQRALCSNGFPVPRPLLYCKDVTVIGTEFYVMEHVQGRIFRDVTLPEVTPAERSALYVALAETLAQLHSFDIRALNLTGYGKGKGYCQRQVMATGISASGPCCPWFGQHESEGRISLTYKRGLPAFEDLTNIYSRCRGISSQVHNWNFFLALTFFKKAGILQGIHARFLHGNSSGENASTVSGMVQPLAENGLRLAKREVASVEPSNSPGELFLLSVRGRQVLQQVKQFIQQHIIPAQQDILDYYAKHEHSPLRWKKPLIIQKLKELAKAEGLWNLFLPAISGLSQTDYAFIAEETGKSFCAPEIFNCQAPDTGNMEVLHMYGTEAQKKQWLEPLLAGEIGSCFCMTEPDVASSDATNMECSITRDGDSYLINGKKWWRAGAGNDHCKIAIVMGKTGNDSSSRHKMHSMILVPLDTEGVELVRGLKVFGFKDTPHGGHFEVHFNNVRVPITNLILGEGRGFEIAQGRLGPGRIHHCMRIIGAAENALQLMCARAAQRTTFGKKLYQHEVVAHWIAESRIAIEQARLLTLRAAKAIDTVGTVRARKEIAMIKVVAPRMACQVADRAIQVFGAAGVSQDSPLSFMYASLRTLRIADGPDEVHLSAIAKMELMEQAKLLSKM</sequence>
<dbReference type="Pfam" id="PF00441">
    <property type="entry name" value="Acyl-CoA_dh_1"/>
    <property type="match status" value="1"/>
</dbReference>
<evidence type="ECO:0000256" key="9">
    <source>
        <dbReference type="ARBA" id="ARBA00022832"/>
    </source>
</evidence>
<dbReference type="Gene3D" id="1.20.140.10">
    <property type="entry name" value="Butyryl-CoA Dehydrogenase, subunit A, domain 3"/>
    <property type="match status" value="1"/>
</dbReference>
<evidence type="ECO:0000256" key="1">
    <source>
        <dbReference type="ARBA" id="ARBA00001974"/>
    </source>
</evidence>
<dbReference type="InterPro" id="IPR002575">
    <property type="entry name" value="Aminoglycoside_PTrfase"/>
</dbReference>
<organism evidence="27 28">
    <name type="scientific">Eleutherodactylus coqui</name>
    <name type="common">Puerto Rican coqui</name>
    <dbReference type="NCBI Taxonomy" id="57060"/>
    <lineage>
        <taxon>Eukaryota</taxon>
        <taxon>Metazoa</taxon>
        <taxon>Chordata</taxon>
        <taxon>Craniata</taxon>
        <taxon>Vertebrata</taxon>
        <taxon>Euteleostomi</taxon>
        <taxon>Amphibia</taxon>
        <taxon>Batrachia</taxon>
        <taxon>Anura</taxon>
        <taxon>Neobatrachia</taxon>
        <taxon>Hyloidea</taxon>
        <taxon>Eleutherodactylidae</taxon>
        <taxon>Eleutherodactylinae</taxon>
        <taxon>Eleutherodactylus</taxon>
        <taxon>Eleutherodactylus</taxon>
    </lineage>
</organism>
<dbReference type="SUPFAM" id="SSF56112">
    <property type="entry name" value="Protein kinase-like (PK-like)"/>
    <property type="match status" value="1"/>
</dbReference>
<dbReference type="Gene3D" id="3.30.200.20">
    <property type="entry name" value="Phosphorylase Kinase, domain 1"/>
    <property type="match status" value="1"/>
</dbReference>
<dbReference type="InterPro" id="IPR013786">
    <property type="entry name" value="AcylCoA_DH/ox_N"/>
</dbReference>
<evidence type="ECO:0000256" key="14">
    <source>
        <dbReference type="ARBA" id="ARBA00040622"/>
    </source>
</evidence>
<dbReference type="GO" id="GO:0033539">
    <property type="term" value="P:fatty acid beta-oxidation using acyl-CoA dehydrogenase"/>
    <property type="evidence" value="ECO:0007669"/>
    <property type="project" value="TreeGrafter"/>
</dbReference>
<comment type="catalytic activity">
    <reaction evidence="16">
        <text>a 2,3-saturated acyl-CoA + oxidized [electron-transfer flavoprotein] + H(+) = a (2E)-enoyl-CoA + reduced [electron-transfer flavoprotein]</text>
        <dbReference type="Rhea" id="RHEA:44704"/>
        <dbReference type="Rhea" id="RHEA-COMP:10685"/>
        <dbReference type="Rhea" id="RHEA-COMP:10686"/>
        <dbReference type="ChEBI" id="CHEBI:15378"/>
        <dbReference type="ChEBI" id="CHEBI:57692"/>
        <dbReference type="ChEBI" id="CHEBI:58307"/>
        <dbReference type="ChEBI" id="CHEBI:58856"/>
        <dbReference type="ChEBI" id="CHEBI:65111"/>
    </reaction>
    <physiologicalReaction direction="left-to-right" evidence="16">
        <dbReference type="Rhea" id="RHEA:44705"/>
    </physiologicalReaction>
</comment>
<dbReference type="InterPro" id="IPR050741">
    <property type="entry name" value="Acyl-CoA_dehydrogenase"/>
</dbReference>
<evidence type="ECO:0000256" key="11">
    <source>
        <dbReference type="ARBA" id="ARBA00023098"/>
    </source>
</evidence>
<dbReference type="GO" id="GO:0003995">
    <property type="term" value="F:acyl-CoA dehydrogenase activity"/>
    <property type="evidence" value="ECO:0007669"/>
    <property type="project" value="TreeGrafter"/>
</dbReference>
<dbReference type="GO" id="GO:0031966">
    <property type="term" value="C:mitochondrial membrane"/>
    <property type="evidence" value="ECO:0007669"/>
    <property type="project" value="UniProtKB-SubCell"/>
</dbReference>
<dbReference type="PANTHER" id="PTHR48083:SF13">
    <property type="entry name" value="ACYL-COA DEHYDROGENASE FAMILY MEMBER 11"/>
    <property type="match status" value="1"/>
</dbReference>
<evidence type="ECO:0000256" key="6">
    <source>
        <dbReference type="ARBA" id="ARBA00011738"/>
    </source>
</evidence>
<evidence type="ECO:0000256" key="16">
    <source>
        <dbReference type="ARBA" id="ARBA00047443"/>
    </source>
</evidence>
<keyword evidence="11" id="KW-0443">Lipid metabolism</keyword>
<comment type="catalytic activity">
    <reaction evidence="21">
        <text>eicosanoyl-CoA + oxidized [electron-transfer flavoprotein] + H(+) = (2E)-eicosenoyl-CoA + reduced [electron-transfer flavoprotein]</text>
        <dbReference type="Rhea" id="RHEA:47236"/>
        <dbReference type="Rhea" id="RHEA-COMP:10685"/>
        <dbReference type="Rhea" id="RHEA-COMP:10686"/>
        <dbReference type="ChEBI" id="CHEBI:15378"/>
        <dbReference type="ChEBI" id="CHEBI:57380"/>
        <dbReference type="ChEBI" id="CHEBI:57692"/>
        <dbReference type="ChEBI" id="CHEBI:58307"/>
        <dbReference type="ChEBI" id="CHEBI:74691"/>
    </reaction>
    <physiologicalReaction direction="left-to-right" evidence="21">
        <dbReference type="Rhea" id="RHEA:47237"/>
    </physiologicalReaction>
</comment>
<dbReference type="EMBL" id="WNTK01000551">
    <property type="protein sequence ID" value="KAG9469357.1"/>
    <property type="molecule type" value="Genomic_DNA"/>
</dbReference>
<comment type="caution">
    <text evidence="27">The sequence shown here is derived from an EMBL/GenBank/DDBJ whole genome shotgun (WGS) entry which is preliminary data.</text>
</comment>
<evidence type="ECO:0000256" key="10">
    <source>
        <dbReference type="ARBA" id="ARBA00023002"/>
    </source>
</evidence>
<dbReference type="Pfam" id="PF01636">
    <property type="entry name" value="APH"/>
    <property type="match status" value="1"/>
</dbReference>
<dbReference type="GO" id="GO:0050660">
    <property type="term" value="F:flavin adenine dinucleotide binding"/>
    <property type="evidence" value="ECO:0007669"/>
    <property type="project" value="InterPro"/>
</dbReference>
<dbReference type="InterPro" id="IPR009100">
    <property type="entry name" value="AcylCoA_DH/oxidase_NM_dom_sf"/>
</dbReference>
<dbReference type="CDD" id="cd05154">
    <property type="entry name" value="ACAD10_11_N-like"/>
    <property type="match status" value="1"/>
</dbReference>
<gene>
    <name evidence="27" type="ORF">GDO78_020719</name>
</gene>
<dbReference type="FunFam" id="1.20.140.10:FF:000018">
    <property type="entry name" value="Acyl-CoA dehydrogenase family member 10"/>
    <property type="match status" value="1"/>
</dbReference>
<evidence type="ECO:0000256" key="13">
    <source>
        <dbReference type="ARBA" id="ARBA00023140"/>
    </source>
</evidence>
<keyword evidence="28" id="KW-1185">Reference proteome</keyword>
<dbReference type="Gene3D" id="3.90.1200.10">
    <property type="match status" value="2"/>
</dbReference>
<name>A0A8J6JT72_ELECQ</name>
<comment type="catalytic activity">
    <reaction evidence="19">
        <text>tricosanoyl-CoA + oxidized [electron-transfer flavoprotein] + H(+) = (2E)-tricosenoyl-CoA + reduced [electron-transfer flavoprotein]</text>
        <dbReference type="Rhea" id="RHEA:48220"/>
        <dbReference type="Rhea" id="RHEA-COMP:10685"/>
        <dbReference type="Rhea" id="RHEA-COMP:10686"/>
        <dbReference type="ChEBI" id="CHEBI:15378"/>
        <dbReference type="ChEBI" id="CHEBI:57692"/>
        <dbReference type="ChEBI" id="CHEBI:58307"/>
        <dbReference type="ChEBI" id="CHEBI:90118"/>
        <dbReference type="ChEBI" id="CHEBI:90119"/>
    </reaction>
    <physiologicalReaction direction="left-to-right" evidence="19">
        <dbReference type="Rhea" id="RHEA:48221"/>
    </physiologicalReaction>
</comment>
<dbReference type="InterPro" id="IPR011009">
    <property type="entry name" value="Kinase-like_dom_sf"/>
</dbReference>
<dbReference type="Pfam" id="PF02770">
    <property type="entry name" value="Acyl-CoA_dh_M"/>
    <property type="match status" value="1"/>
</dbReference>
<feature type="domain" description="Aminoglycoside phosphotransferase" evidence="24">
    <location>
        <begin position="39"/>
        <end position="171"/>
    </location>
</feature>
<dbReference type="Gene3D" id="1.10.540.10">
    <property type="entry name" value="Acyl-CoA dehydrogenase/oxidase, N-terminal domain"/>
    <property type="match status" value="1"/>
</dbReference>
<dbReference type="SUPFAM" id="SSF56645">
    <property type="entry name" value="Acyl-CoA dehydrogenase NM domain-like"/>
    <property type="match status" value="1"/>
</dbReference>
<dbReference type="AlphaFoldDB" id="A0A8J6JT72"/>
<dbReference type="InterPro" id="IPR036250">
    <property type="entry name" value="AcylCo_DH-like_C"/>
</dbReference>
<dbReference type="Gene3D" id="2.40.110.10">
    <property type="entry name" value="Butyryl-CoA Dehydrogenase, subunit A, domain 2"/>
    <property type="match status" value="1"/>
</dbReference>
<comment type="catalytic activity">
    <reaction evidence="17">
        <text>docosanoyl-CoA + oxidized [electron-transfer flavoprotein] + H(+) = (2E)-docosenoyl-CoA + reduced [electron-transfer flavoprotein]</text>
        <dbReference type="Rhea" id="RHEA:47228"/>
        <dbReference type="Rhea" id="RHEA-COMP:10685"/>
        <dbReference type="Rhea" id="RHEA-COMP:10686"/>
        <dbReference type="ChEBI" id="CHEBI:15378"/>
        <dbReference type="ChEBI" id="CHEBI:57692"/>
        <dbReference type="ChEBI" id="CHEBI:58307"/>
        <dbReference type="ChEBI" id="CHEBI:65059"/>
        <dbReference type="ChEBI" id="CHEBI:74692"/>
    </reaction>
    <physiologicalReaction direction="left-to-right" evidence="17">
        <dbReference type="Rhea" id="RHEA:47229"/>
    </physiologicalReaction>
</comment>
<proteinExistence type="inferred from homology"/>
<evidence type="ECO:0000259" key="26">
    <source>
        <dbReference type="Pfam" id="PF02771"/>
    </source>
</evidence>
<keyword evidence="13" id="KW-0576">Peroxisome</keyword>
<dbReference type="CDD" id="cd01155">
    <property type="entry name" value="ACAD_FadE2"/>
    <property type="match status" value="1"/>
</dbReference>
<evidence type="ECO:0000256" key="4">
    <source>
        <dbReference type="ARBA" id="ARBA00005005"/>
    </source>
</evidence>
<dbReference type="FunFam" id="2.40.110.10:FF:000002">
    <property type="entry name" value="Acyl-CoA dehydrogenase fadE12"/>
    <property type="match status" value="1"/>
</dbReference>
<keyword evidence="9" id="KW-0276">Fatty acid metabolism</keyword>
<evidence type="ECO:0000256" key="20">
    <source>
        <dbReference type="ARBA" id="ARBA00048399"/>
    </source>
</evidence>
<accession>A0A8J6JT72</accession>
<evidence type="ECO:0000256" key="2">
    <source>
        <dbReference type="ARBA" id="ARBA00004275"/>
    </source>
</evidence>
<dbReference type="InterPro" id="IPR037069">
    <property type="entry name" value="AcylCoA_DH/ox_N_sf"/>
</dbReference>
<dbReference type="SUPFAM" id="SSF47203">
    <property type="entry name" value="Acyl-CoA dehydrogenase C-terminal domain-like"/>
    <property type="match status" value="1"/>
</dbReference>
<evidence type="ECO:0000259" key="23">
    <source>
        <dbReference type="Pfam" id="PF00441"/>
    </source>
</evidence>
<comment type="subcellular location">
    <subcellularLocation>
        <location evidence="3">Mitochondrion membrane</location>
    </subcellularLocation>
    <subcellularLocation>
        <location evidence="2">Peroxisome</location>
    </subcellularLocation>
</comment>
<dbReference type="InterPro" id="IPR009075">
    <property type="entry name" value="AcylCo_DH/oxidase_C"/>
</dbReference>
<evidence type="ECO:0000313" key="27">
    <source>
        <dbReference type="EMBL" id="KAG9469357.1"/>
    </source>
</evidence>
<dbReference type="GO" id="GO:0005777">
    <property type="term" value="C:peroxisome"/>
    <property type="evidence" value="ECO:0007669"/>
    <property type="project" value="UniProtKB-SubCell"/>
</dbReference>
<feature type="domain" description="Acyl-CoA dehydrogenase/oxidase N-terminal" evidence="26">
    <location>
        <begin position="297"/>
        <end position="416"/>
    </location>
</feature>
<comment type="similarity">
    <text evidence="5 22">Belongs to the acyl-CoA dehydrogenase family.</text>
</comment>
<dbReference type="PANTHER" id="PTHR48083">
    <property type="entry name" value="MEDIUM-CHAIN SPECIFIC ACYL-COA DEHYDROGENASE, MITOCHONDRIAL-RELATED"/>
    <property type="match status" value="1"/>
</dbReference>
<comment type="subunit">
    <text evidence="6">Homodimer.</text>
</comment>
<dbReference type="InterPro" id="IPR046373">
    <property type="entry name" value="Acyl-CoA_Oxase/DH_mid-dom_sf"/>
</dbReference>
<keyword evidence="10 22" id="KW-0560">Oxidoreductase</keyword>
<evidence type="ECO:0000256" key="17">
    <source>
        <dbReference type="ARBA" id="ARBA00048020"/>
    </source>
</evidence>
<comment type="pathway">
    <text evidence="4">Lipid metabolism; fatty acid beta-oxidation.</text>
</comment>
<protein>
    <recommendedName>
        <fullName evidence="14">Acyl-CoA dehydrogenase family member 11</fullName>
    </recommendedName>
</protein>
<evidence type="ECO:0000256" key="22">
    <source>
        <dbReference type="RuleBase" id="RU362125"/>
    </source>
</evidence>
<evidence type="ECO:0000256" key="8">
    <source>
        <dbReference type="ARBA" id="ARBA00022827"/>
    </source>
</evidence>
<evidence type="ECO:0000259" key="24">
    <source>
        <dbReference type="Pfam" id="PF01636"/>
    </source>
</evidence>
<evidence type="ECO:0000256" key="12">
    <source>
        <dbReference type="ARBA" id="ARBA00023136"/>
    </source>
</evidence>
<evidence type="ECO:0000256" key="19">
    <source>
        <dbReference type="ARBA" id="ARBA00048395"/>
    </source>
</evidence>
<comment type="catalytic activity">
    <reaction evidence="20">
        <text>hexacosanoyl-CoA + oxidized [electron-transfer flavoprotein] + H(+) = (2E)-hexacosenoyl-CoA + reduced [electron-transfer flavoprotein]</text>
        <dbReference type="Rhea" id="RHEA:48216"/>
        <dbReference type="Rhea" id="RHEA-COMP:10685"/>
        <dbReference type="Rhea" id="RHEA-COMP:10686"/>
        <dbReference type="ChEBI" id="CHEBI:15378"/>
        <dbReference type="ChEBI" id="CHEBI:57692"/>
        <dbReference type="ChEBI" id="CHEBI:58307"/>
        <dbReference type="ChEBI" id="CHEBI:64868"/>
        <dbReference type="ChEBI" id="CHEBI:74281"/>
    </reaction>
    <physiologicalReaction direction="left-to-right" evidence="20">
        <dbReference type="Rhea" id="RHEA:48217"/>
    </physiologicalReaction>
</comment>
<dbReference type="Pfam" id="PF02771">
    <property type="entry name" value="Acyl-CoA_dh_N"/>
    <property type="match status" value="1"/>
</dbReference>
<comment type="function">
    <text evidence="15">Acyl-CoA dehydrogenase, that exhibits maximal activity towards saturated C22-CoA. Probably participates in beta-oxydation and energy production but could also play a role in the metabolism of specific fatty acids to control fatty acids composition of cellular lipids in brain.</text>
</comment>
<evidence type="ECO:0000256" key="5">
    <source>
        <dbReference type="ARBA" id="ARBA00009347"/>
    </source>
</evidence>
<evidence type="ECO:0000256" key="3">
    <source>
        <dbReference type="ARBA" id="ARBA00004325"/>
    </source>
</evidence>
<feature type="domain" description="Acyl-CoA oxidase/dehydrogenase middle" evidence="25">
    <location>
        <begin position="420"/>
        <end position="523"/>
    </location>
</feature>
<evidence type="ECO:0000256" key="7">
    <source>
        <dbReference type="ARBA" id="ARBA00022630"/>
    </source>
</evidence>
<dbReference type="Proteomes" id="UP000770717">
    <property type="component" value="Unassembled WGS sequence"/>
</dbReference>
<keyword evidence="8 22" id="KW-0274">FAD</keyword>
<keyword evidence="12" id="KW-0472">Membrane</keyword>
<evidence type="ECO:0000256" key="21">
    <source>
        <dbReference type="ARBA" id="ARBA00049140"/>
    </source>
</evidence>
<keyword evidence="7 22" id="KW-0285">Flavoprotein</keyword>
<dbReference type="InterPro" id="IPR006091">
    <property type="entry name" value="Acyl-CoA_Oxase/DH_mid-dom"/>
</dbReference>
<dbReference type="OrthoDB" id="434771at2759"/>